<dbReference type="InterPro" id="IPR013324">
    <property type="entry name" value="RNA_pol_sigma_r3/r4-like"/>
</dbReference>
<name>D9QK33_BRESC</name>
<dbReference type="AlphaFoldDB" id="D9QK33"/>
<feature type="domain" description="RNA polymerase sigma factor 70 region 4 type 2" evidence="7">
    <location>
        <begin position="128"/>
        <end position="179"/>
    </location>
</feature>
<dbReference type="InterPro" id="IPR013325">
    <property type="entry name" value="RNA_pol_sigma_r2"/>
</dbReference>
<dbReference type="Proteomes" id="UP000002696">
    <property type="component" value="Chromosome"/>
</dbReference>
<comment type="similarity">
    <text evidence="1">Belongs to the sigma-70 factor family. ECF subfamily.</text>
</comment>
<gene>
    <name evidence="8" type="ordered locus">Bresu_2308</name>
</gene>
<dbReference type="InterPro" id="IPR007627">
    <property type="entry name" value="RNA_pol_sigma70_r2"/>
</dbReference>
<keyword evidence="4" id="KW-0238">DNA-binding</keyword>
<dbReference type="eggNOG" id="COG1595">
    <property type="taxonomic scope" value="Bacteria"/>
</dbReference>
<dbReference type="PANTHER" id="PTHR43133">
    <property type="entry name" value="RNA POLYMERASE ECF-TYPE SIGMA FACTO"/>
    <property type="match status" value="1"/>
</dbReference>
<dbReference type="GO" id="GO:0006352">
    <property type="term" value="P:DNA-templated transcription initiation"/>
    <property type="evidence" value="ECO:0007669"/>
    <property type="project" value="InterPro"/>
</dbReference>
<sequence>MPHEPRVTVTDREAHLQSLMLRGLDGDASAWRVLLTDLGAHLRPFFARRLFDGGADAEDLVQETLIAIHAKRTTWDRNQSFTGWAYAIARHKLIDHLRRRGRRPTHPLDEASELFADHTVEDGATQADLSRCLSLLPARQRRLIEDVRLKGLTVAEAAANHGYTLTAAKVSIHRSMKSLNARYATAEHAGTASDED</sequence>
<dbReference type="NCBIfam" id="TIGR02937">
    <property type="entry name" value="sigma70-ECF"/>
    <property type="match status" value="1"/>
</dbReference>
<dbReference type="KEGG" id="bsb:Bresu_2308"/>
<accession>D9QK33</accession>
<dbReference type="HOGENOM" id="CLU_047691_10_2_5"/>
<dbReference type="STRING" id="633149.Bresu_2308"/>
<feature type="domain" description="RNA polymerase sigma-70 region 2" evidence="6">
    <location>
        <begin position="46"/>
        <end position="103"/>
    </location>
</feature>
<evidence type="ECO:0000313" key="8">
    <source>
        <dbReference type="EMBL" id="ADL01618.1"/>
    </source>
</evidence>
<dbReference type="PANTHER" id="PTHR43133:SF58">
    <property type="entry name" value="ECF RNA POLYMERASE SIGMA FACTOR SIGD"/>
    <property type="match status" value="1"/>
</dbReference>
<dbReference type="Gene3D" id="1.10.10.10">
    <property type="entry name" value="Winged helix-like DNA-binding domain superfamily/Winged helix DNA-binding domain"/>
    <property type="match status" value="1"/>
</dbReference>
<keyword evidence="3" id="KW-0731">Sigma factor</keyword>
<dbReference type="InterPro" id="IPR039425">
    <property type="entry name" value="RNA_pol_sigma-70-like"/>
</dbReference>
<organism evidence="8 9">
    <name type="scientific">Brevundimonas subvibrioides (strain ATCC 15264 / DSM 4735 / LMG 14903 / NBRC 16000 / CB 81)</name>
    <name type="common">Caulobacter subvibrioides</name>
    <dbReference type="NCBI Taxonomy" id="633149"/>
    <lineage>
        <taxon>Bacteria</taxon>
        <taxon>Pseudomonadati</taxon>
        <taxon>Pseudomonadota</taxon>
        <taxon>Alphaproteobacteria</taxon>
        <taxon>Caulobacterales</taxon>
        <taxon>Caulobacteraceae</taxon>
        <taxon>Brevundimonas</taxon>
    </lineage>
</organism>
<dbReference type="Pfam" id="PF04542">
    <property type="entry name" value="Sigma70_r2"/>
    <property type="match status" value="1"/>
</dbReference>
<reference evidence="9" key="1">
    <citation type="journal article" date="2011" name="J. Bacteriol.">
        <title>Genome sequences of eight morphologically diverse alphaproteobacteria.</title>
        <authorList>
            <consortium name="US DOE Joint Genome Institute"/>
            <person name="Brown P.J."/>
            <person name="Kysela D.T."/>
            <person name="Buechlein A."/>
            <person name="Hemmerich C."/>
            <person name="Brun Y.V."/>
        </authorList>
    </citation>
    <scope>NUCLEOTIDE SEQUENCE [LARGE SCALE GENOMIC DNA]</scope>
    <source>
        <strain evidence="9">ATCC 15264 / DSM 4735 / LMG 14903 / NBRC 16000 / CB 81</strain>
    </source>
</reference>
<dbReference type="SUPFAM" id="SSF88946">
    <property type="entry name" value="Sigma2 domain of RNA polymerase sigma factors"/>
    <property type="match status" value="1"/>
</dbReference>
<dbReference type="InterPro" id="IPR014284">
    <property type="entry name" value="RNA_pol_sigma-70_dom"/>
</dbReference>
<dbReference type="Gene3D" id="1.10.1740.10">
    <property type="match status" value="1"/>
</dbReference>
<evidence type="ECO:0000256" key="2">
    <source>
        <dbReference type="ARBA" id="ARBA00023015"/>
    </source>
</evidence>
<dbReference type="InterPro" id="IPR036388">
    <property type="entry name" value="WH-like_DNA-bd_sf"/>
</dbReference>
<dbReference type="InterPro" id="IPR013249">
    <property type="entry name" value="RNA_pol_sigma70_r4_t2"/>
</dbReference>
<proteinExistence type="inferred from homology"/>
<evidence type="ECO:0000256" key="3">
    <source>
        <dbReference type="ARBA" id="ARBA00023082"/>
    </source>
</evidence>
<dbReference type="GO" id="GO:0003677">
    <property type="term" value="F:DNA binding"/>
    <property type="evidence" value="ECO:0007669"/>
    <property type="project" value="UniProtKB-KW"/>
</dbReference>
<keyword evidence="9" id="KW-1185">Reference proteome</keyword>
<dbReference type="GO" id="GO:0016987">
    <property type="term" value="F:sigma factor activity"/>
    <property type="evidence" value="ECO:0007669"/>
    <property type="project" value="UniProtKB-KW"/>
</dbReference>
<evidence type="ECO:0000259" key="6">
    <source>
        <dbReference type="Pfam" id="PF04542"/>
    </source>
</evidence>
<dbReference type="EMBL" id="CP002102">
    <property type="protein sequence ID" value="ADL01618.1"/>
    <property type="molecule type" value="Genomic_DNA"/>
</dbReference>
<evidence type="ECO:0000256" key="1">
    <source>
        <dbReference type="ARBA" id="ARBA00010641"/>
    </source>
</evidence>
<keyword evidence="5" id="KW-0804">Transcription</keyword>
<dbReference type="SUPFAM" id="SSF88659">
    <property type="entry name" value="Sigma3 and sigma4 domains of RNA polymerase sigma factors"/>
    <property type="match status" value="1"/>
</dbReference>
<evidence type="ECO:0000256" key="5">
    <source>
        <dbReference type="ARBA" id="ARBA00023163"/>
    </source>
</evidence>
<evidence type="ECO:0000256" key="4">
    <source>
        <dbReference type="ARBA" id="ARBA00023125"/>
    </source>
</evidence>
<keyword evidence="2" id="KW-0805">Transcription regulation</keyword>
<dbReference type="InParanoid" id="D9QK33"/>
<protein>
    <submittedName>
        <fullName evidence="8">RNA polymerase, sigma-24 subunit, ECF subfamily</fullName>
    </submittedName>
</protein>
<evidence type="ECO:0000313" key="9">
    <source>
        <dbReference type="Proteomes" id="UP000002696"/>
    </source>
</evidence>
<evidence type="ECO:0000259" key="7">
    <source>
        <dbReference type="Pfam" id="PF08281"/>
    </source>
</evidence>
<dbReference type="Pfam" id="PF08281">
    <property type="entry name" value="Sigma70_r4_2"/>
    <property type="match status" value="1"/>
</dbReference>